<dbReference type="Gene3D" id="3.40.190.150">
    <property type="entry name" value="Bordetella uptake gene, domain 1"/>
    <property type="match status" value="1"/>
</dbReference>
<dbReference type="CDD" id="cd07012">
    <property type="entry name" value="PBP2_Bug_TTT"/>
    <property type="match status" value="1"/>
</dbReference>
<comment type="caution">
    <text evidence="3">The sequence shown here is derived from an EMBL/GenBank/DDBJ whole genome shotgun (WGS) entry which is preliminary data.</text>
</comment>
<dbReference type="EMBL" id="JBAFUR010000010">
    <property type="protein sequence ID" value="MFG1255371.1"/>
    <property type="molecule type" value="Genomic_DNA"/>
</dbReference>
<name>A0ABW6ZNE7_9HYPH</name>
<evidence type="ECO:0000313" key="3">
    <source>
        <dbReference type="EMBL" id="MFG1255371.1"/>
    </source>
</evidence>
<dbReference type="PANTHER" id="PTHR42928">
    <property type="entry name" value="TRICARBOXYLATE-BINDING PROTEIN"/>
    <property type="match status" value="1"/>
</dbReference>
<dbReference type="Gene3D" id="3.40.190.10">
    <property type="entry name" value="Periplasmic binding protein-like II"/>
    <property type="match status" value="1"/>
</dbReference>
<keyword evidence="2" id="KW-0732">Signal</keyword>
<dbReference type="Pfam" id="PF03401">
    <property type="entry name" value="TctC"/>
    <property type="match status" value="1"/>
</dbReference>
<reference evidence="3 4" key="1">
    <citation type="submission" date="2024-02" db="EMBL/GenBank/DDBJ databases">
        <title>Expansion and revision of Xanthobacter and proposal of Roseixanthobacter gen. nov.</title>
        <authorList>
            <person name="Soltysiak M.P.M."/>
            <person name="Jalihal A."/>
            <person name="Ory A."/>
            <person name="Chrisophersen C."/>
            <person name="Lee A.D."/>
            <person name="Boulton J."/>
            <person name="Springer M."/>
        </authorList>
    </citation>
    <scope>NUCLEOTIDE SEQUENCE [LARGE SCALE GENOMIC DNA]</scope>
    <source>
        <strain evidence="3 4">CB5</strain>
    </source>
</reference>
<evidence type="ECO:0000256" key="2">
    <source>
        <dbReference type="SAM" id="SignalP"/>
    </source>
</evidence>
<protein>
    <submittedName>
        <fullName evidence="3">Tripartite tricarboxylate transporter substrate binding protein</fullName>
    </submittedName>
</protein>
<dbReference type="InterPro" id="IPR005064">
    <property type="entry name" value="BUG"/>
</dbReference>
<proteinExistence type="inferred from homology"/>
<comment type="similarity">
    <text evidence="1">Belongs to the UPF0065 (bug) family.</text>
</comment>
<dbReference type="PIRSF" id="PIRSF017082">
    <property type="entry name" value="YflP"/>
    <property type="match status" value="1"/>
</dbReference>
<keyword evidence="4" id="KW-1185">Reference proteome</keyword>
<feature type="chain" id="PRO_5045734096" evidence="2">
    <location>
        <begin position="25"/>
        <end position="325"/>
    </location>
</feature>
<dbReference type="Proteomes" id="UP001604043">
    <property type="component" value="Unassembled WGS sequence"/>
</dbReference>
<dbReference type="InterPro" id="IPR042100">
    <property type="entry name" value="Bug_dom1"/>
</dbReference>
<evidence type="ECO:0000313" key="4">
    <source>
        <dbReference type="Proteomes" id="UP001604043"/>
    </source>
</evidence>
<feature type="signal peptide" evidence="2">
    <location>
        <begin position="1"/>
        <end position="24"/>
    </location>
</feature>
<organism evidence="3 4">
    <name type="scientific">Xanthobacter aminoxidans</name>
    <dbReference type="NCBI Taxonomy" id="186280"/>
    <lineage>
        <taxon>Bacteria</taxon>
        <taxon>Pseudomonadati</taxon>
        <taxon>Pseudomonadota</taxon>
        <taxon>Alphaproteobacteria</taxon>
        <taxon>Hyphomicrobiales</taxon>
        <taxon>Xanthobacteraceae</taxon>
        <taxon>Xanthobacter</taxon>
    </lineage>
</organism>
<sequence>MGRRFATLIAAGLCCAPAVLPAWAQGFPDRPVRIVVPFAPGGSTDVTARVLADDLSTTFKQQFIVENKPGAAGTTGIDLVAKAKPDGYTIGLSGVGPTAIIPMIDPRLPYDPVRDLDTIAALTAIDVVLVSRPDFGPKTLPELLAYAKANPGQVSYGSTGVAGPIHFGLENLARRAGVKMLHVPYAGDSQLITALLSGQIDIAFLTFAGGQGFVTSGKVHALAAGGPKRIATMPDLPTVAEITGFADYDCYTWNILVTAKGTPPDVLRRLNEAVNAALAKPQTRERFASLGLLILGGNVDDARRFVAAEIEKYRKIEAETGIRRE</sequence>
<dbReference type="SUPFAM" id="SSF53850">
    <property type="entry name" value="Periplasmic binding protein-like II"/>
    <property type="match status" value="1"/>
</dbReference>
<dbReference type="PANTHER" id="PTHR42928:SF5">
    <property type="entry name" value="BLR1237 PROTEIN"/>
    <property type="match status" value="1"/>
</dbReference>
<dbReference type="RefSeq" id="WP_394010284.1">
    <property type="nucleotide sequence ID" value="NZ_JBAFUR010000010.1"/>
</dbReference>
<evidence type="ECO:0000256" key="1">
    <source>
        <dbReference type="ARBA" id="ARBA00006987"/>
    </source>
</evidence>
<gene>
    <name evidence="3" type="ORF">V5F30_24385</name>
</gene>
<accession>A0ABW6ZNE7</accession>